<evidence type="ECO:0000256" key="4">
    <source>
        <dbReference type="ARBA" id="ARBA00022448"/>
    </source>
</evidence>
<dbReference type="GO" id="GO:0005737">
    <property type="term" value="C:cytoplasm"/>
    <property type="evidence" value="ECO:0007669"/>
    <property type="project" value="UniProtKB-SubCell"/>
</dbReference>
<organism evidence="9">
    <name type="scientific">Arcella intermedia</name>
    <dbReference type="NCBI Taxonomy" id="1963864"/>
    <lineage>
        <taxon>Eukaryota</taxon>
        <taxon>Amoebozoa</taxon>
        <taxon>Tubulinea</taxon>
        <taxon>Elardia</taxon>
        <taxon>Arcellinida</taxon>
        <taxon>Sphaerothecina</taxon>
        <taxon>Arcellidae</taxon>
        <taxon>Arcella</taxon>
    </lineage>
</organism>
<reference evidence="9" key="1">
    <citation type="journal article" date="2020" name="J. Eukaryot. Microbiol.">
        <title>De novo Sequencing, Assembly and Annotation of the Transcriptome for the Free-Living Testate Amoeba Arcella intermedia.</title>
        <authorList>
            <person name="Ribeiro G.M."/>
            <person name="Porfirio-Sousa A.L."/>
            <person name="Maurer-Alcala X.X."/>
            <person name="Katz L.A."/>
            <person name="Lahr D.J.G."/>
        </authorList>
    </citation>
    <scope>NUCLEOTIDE SEQUENCE</scope>
</reference>
<proteinExistence type="inferred from homology"/>
<dbReference type="InterPro" id="IPR016024">
    <property type="entry name" value="ARM-type_fold"/>
</dbReference>
<evidence type="ECO:0000256" key="7">
    <source>
        <dbReference type="ARBA" id="ARBA00023242"/>
    </source>
</evidence>
<dbReference type="GO" id="GO:0005049">
    <property type="term" value="F:nuclear export signal receptor activity"/>
    <property type="evidence" value="ECO:0007669"/>
    <property type="project" value="InterPro"/>
</dbReference>
<evidence type="ECO:0000256" key="2">
    <source>
        <dbReference type="ARBA" id="ARBA00004496"/>
    </source>
</evidence>
<sequence length="1058" mass="120268">MRQSKNLYAVHFAATMLKNILTDYTTSFSVEDRLEIRKAMLTILADYGGQYWNNNIKVILIECFCRLQKLCWFDNEATVNQIADVMPFLQHSLPHCVIGISLLQKMVHEMSQTTEKFPYSKQRKIAIVFREKCLKEIFQLGLTSLQKIISADKQAPEPTKTQNSILLKETLELISQVLSFDFIGVAPDPSSSDDVGVVHVPESWAAMIEDPETLALFFRIHDEFGPQFSHSCLVVLEGLAGIRSSIFRQEARANILNNLVDGIGAILTKQKDLDNPQNRHQMTRLLVRLKGNYQLKHIMETRNFTPLLQKVLEFSQSLFKSTEYNSIYYILNFWAYVVTSYSQPKNEKTPMRINEVAPAIINHFIVAQLEILANPPPGADELLESEHLHSILGELPNIARSGYHVVCGMLFNFLGTVLTQRFQAVLALSPQNPAQASSIEVAERLLAWIVHLCSAVIGGGNRLSEEVGKPEVQQMEARIIRALFEISWVHDKRIQEHGITKATASLELAFISFLQKFCRVYLSETEVTTSVLYEALSNLLNGGLPERLLERIVTKIIMLLKMWPDNTEIIEQTTGTDGIFWHLATGFAASKLMGKSAVVCKMLERHMELDVGGARRSREAFYKTLSCLLFSTNNKTLDFYAFIAPMKNTMEQIRTTLMNPSVQHDHAKMLLRRILSDLRGFVSAIFNKDRGFPAFFDWFYHETGYYEWLVQLLTKAPQLKLETEDAWSIILFADEFTNNSRRRISFPITSADGIRLFRTTAHLLIQFAAFLNSSQHSPEEDDKYKSIKLFLRCLDHSLTGGYTNFGVFEMYNDTILNDLLKLSCNLLFGLDSFYLEKYPKVFTLVFSVSETLTRDHCEFLISMDSNLFGKLLSLLLMGLQSKIKTVINSCCNSLDRLFSLHVGNAISFQQQTQATPPGSPIVKFFAKTQLHSQVERMTTHIANHQTLLHSILIQLINICITTEGIHWFAGKPLLALIILSQPEFTNIINVIVRSQSHDEAKAKKVSEICSHLMEGISPNLLNDNREKFTTNLTVFRNELKAIIDLNAFYKAVVGFTNE</sequence>
<dbReference type="Gene3D" id="1.25.10.10">
    <property type="entry name" value="Leucine-rich Repeat Variant"/>
    <property type="match status" value="1"/>
</dbReference>
<dbReference type="SUPFAM" id="SSF48371">
    <property type="entry name" value="ARM repeat"/>
    <property type="match status" value="1"/>
</dbReference>
<comment type="subcellular location">
    <subcellularLocation>
        <location evidence="2">Cytoplasm</location>
    </subcellularLocation>
    <subcellularLocation>
        <location evidence="1">Nucleus</location>
    </subcellularLocation>
</comment>
<dbReference type="EMBL" id="GIBP01000242">
    <property type="protein sequence ID" value="NDV29211.1"/>
    <property type="molecule type" value="Transcribed_RNA"/>
</dbReference>
<feature type="domain" description="Exportin-7/Ran-binding protein 17 TPR repeats" evidence="8">
    <location>
        <begin position="380"/>
        <end position="608"/>
    </location>
</feature>
<keyword evidence="5" id="KW-0963">Cytoplasm</keyword>
<accession>A0A6B2KX45</accession>
<comment type="similarity">
    <text evidence="3">Belongs to the exportin family.</text>
</comment>
<protein>
    <recommendedName>
        <fullName evidence="8">Exportin-7/Ran-binding protein 17 TPR repeats domain-containing protein</fullName>
    </recommendedName>
</protein>
<evidence type="ECO:0000256" key="3">
    <source>
        <dbReference type="ARBA" id="ARBA00009466"/>
    </source>
</evidence>
<name>A0A6B2KX45_9EUKA</name>
<dbReference type="AlphaFoldDB" id="A0A6B2KX45"/>
<evidence type="ECO:0000259" key="8">
    <source>
        <dbReference type="Pfam" id="PF25795"/>
    </source>
</evidence>
<dbReference type="GO" id="GO:0005643">
    <property type="term" value="C:nuclear pore"/>
    <property type="evidence" value="ECO:0007669"/>
    <property type="project" value="TreeGrafter"/>
</dbReference>
<evidence type="ECO:0000256" key="6">
    <source>
        <dbReference type="ARBA" id="ARBA00022927"/>
    </source>
</evidence>
<dbReference type="PANTHER" id="PTHR12596:SF2">
    <property type="entry name" value="EXPORTIN-7 ISOFORM X1"/>
    <property type="match status" value="1"/>
</dbReference>
<dbReference type="PANTHER" id="PTHR12596">
    <property type="entry name" value="EXPORTIN 4,7-RELATED"/>
    <property type="match status" value="1"/>
</dbReference>
<dbReference type="InterPro" id="IPR044189">
    <property type="entry name" value="XPO4/7-like"/>
</dbReference>
<keyword evidence="7" id="KW-0539">Nucleus</keyword>
<keyword evidence="6" id="KW-0653">Protein transport</keyword>
<evidence type="ECO:0000256" key="5">
    <source>
        <dbReference type="ARBA" id="ARBA00022490"/>
    </source>
</evidence>
<keyword evidence="4" id="KW-0813">Transport</keyword>
<evidence type="ECO:0000313" key="9">
    <source>
        <dbReference type="EMBL" id="NDV29211.1"/>
    </source>
</evidence>
<dbReference type="Pfam" id="PF25795">
    <property type="entry name" value="TPR_XPO7"/>
    <property type="match status" value="1"/>
</dbReference>
<dbReference type="GO" id="GO:0006611">
    <property type="term" value="P:protein export from nucleus"/>
    <property type="evidence" value="ECO:0007669"/>
    <property type="project" value="TreeGrafter"/>
</dbReference>
<dbReference type="InterPro" id="IPR011989">
    <property type="entry name" value="ARM-like"/>
</dbReference>
<evidence type="ECO:0000256" key="1">
    <source>
        <dbReference type="ARBA" id="ARBA00004123"/>
    </source>
</evidence>
<dbReference type="InterPro" id="IPR057947">
    <property type="entry name" value="TPR_XPO7/RBP17"/>
</dbReference>